<dbReference type="PROSITE" id="PS00598">
    <property type="entry name" value="CHROMO_1"/>
    <property type="match status" value="1"/>
</dbReference>
<dbReference type="Pfam" id="PF00385">
    <property type="entry name" value="Chromo"/>
    <property type="match status" value="1"/>
</dbReference>
<dbReference type="SUPFAM" id="SSF54160">
    <property type="entry name" value="Chromo domain-like"/>
    <property type="match status" value="1"/>
</dbReference>
<name>G4NG86_PYRO7</name>
<dbReference type="EMBL" id="CM001236">
    <property type="protein sequence ID" value="EHA47043.1"/>
    <property type="molecule type" value="Genomic_DNA"/>
</dbReference>
<evidence type="ECO:0000256" key="2">
    <source>
        <dbReference type="ARBA" id="ARBA00011353"/>
    </source>
</evidence>
<dbReference type="InterPro" id="IPR051219">
    <property type="entry name" value="Heterochromatin_chromo-domain"/>
</dbReference>
<dbReference type="Gene3D" id="2.40.50.40">
    <property type="match status" value="1"/>
</dbReference>
<comment type="subcellular location">
    <subcellularLocation>
        <location evidence="1">Nucleus</location>
    </subcellularLocation>
</comment>
<dbReference type="InterPro" id="IPR023779">
    <property type="entry name" value="Chromodomain_CS"/>
</dbReference>
<dbReference type="VEuPathDB" id="FungiDB:MGG_17615"/>
<comment type="subunit">
    <text evidence="2">Component of the NuA4 histone acetyltransferase complex.</text>
</comment>
<dbReference type="GO" id="GO:0006338">
    <property type="term" value="P:chromatin remodeling"/>
    <property type="evidence" value="ECO:0007669"/>
    <property type="project" value="UniProtKB-ARBA"/>
</dbReference>
<protein>
    <recommendedName>
        <fullName evidence="5">Chromo domain-containing protein</fullName>
    </recommendedName>
</protein>
<dbReference type="PANTHER" id="PTHR22812">
    <property type="entry name" value="CHROMOBOX PROTEIN"/>
    <property type="match status" value="1"/>
</dbReference>
<dbReference type="CDD" id="cd00024">
    <property type="entry name" value="CD_CSD"/>
    <property type="match status" value="1"/>
</dbReference>
<dbReference type="InterPro" id="IPR016197">
    <property type="entry name" value="Chromo-like_dom_sf"/>
</dbReference>
<feature type="domain" description="Chromo" evidence="5">
    <location>
        <begin position="300"/>
        <end position="351"/>
    </location>
</feature>
<dbReference type="KEGG" id="mgr:MGG_17615"/>
<keyword evidence="3" id="KW-0539">Nucleus</keyword>
<dbReference type="OrthoDB" id="433924at2759"/>
<dbReference type="Proteomes" id="UP000009058">
    <property type="component" value="Chromosome 6"/>
</dbReference>
<dbReference type="eggNOG" id="KOG2748">
    <property type="taxonomic scope" value="Eukaryota"/>
</dbReference>
<proteinExistence type="predicted"/>
<dbReference type="PROSITE" id="PS50013">
    <property type="entry name" value="CHROMO_2"/>
    <property type="match status" value="1"/>
</dbReference>
<dbReference type="InParanoid" id="G4NG86"/>
<evidence type="ECO:0000256" key="3">
    <source>
        <dbReference type="ARBA" id="ARBA00023242"/>
    </source>
</evidence>
<dbReference type="GeneID" id="12985901"/>
<evidence type="ECO:0000256" key="4">
    <source>
        <dbReference type="SAM" id="MobiDB-lite"/>
    </source>
</evidence>
<dbReference type="InterPro" id="IPR023780">
    <property type="entry name" value="Chromo_domain"/>
</dbReference>
<dbReference type="InterPro" id="IPR000953">
    <property type="entry name" value="Chromo/chromo_shadow_dom"/>
</dbReference>
<reference evidence="6 7" key="1">
    <citation type="journal article" date="2005" name="Nature">
        <title>The genome sequence of the rice blast fungus Magnaporthe grisea.</title>
        <authorList>
            <person name="Dean R.A."/>
            <person name="Talbot N.J."/>
            <person name="Ebbole D.J."/>
            <person name="Farman M.L."/>
            <person name="Mitchell T.K."/>
            <person name="Orbach M.J."/>
            <person name="Thon M."/>
            <person name="Kulkarni R."/>
            <person name="Xu J.R."/>
            <person name="Pan H."/>
            <person name="Read N.D."/>
            <person name="Lee Y.H."/>
            <person name="Carbone I."/>
            <person name="Brown D."/>
            <person name="Oh Y.Y."/>
            <person name="Donofrio N."/>
            <person name="Jeong J.S."/>
            <person name="Soanes D.M."/>
            <person name="Djonovic S."/>
            <person name="Kolomiets E."/>
            <person name="Rehmeyer C."/>
            <person name="Li W."/>
            <person name="Harding M."/>
            <person name="Kim S."/>
            <person name="Lebrun M.H."/>
            <person name="Bohnert H."/>
            <person name="Coughlan S."/>
            <person name="Butler J."/>
            <person name="Calvo S."/>
            <person name="Ma L.J."/>
            <person name="Nicol R."/>
            <person name="Purcell S."/>
            <person name="Nusbaum C."/>
            <person name="Galagan J.E."/>
            <person name="Birren B.W."/>
        </authorList>
    </citation>
    <scope>NUCLEOTIDE SEQUENCE [LARGE SCALE GENOMIC DNA]</scope>
    <source>
        <strain evidence="7">70-15 / ATCC MYA-4617 / FGSC 8958</strain>
    </source>
</reference>
<sequence length="351" mass="39326">MPERKRLSNALFQVNDLRSKIGISAMEDLQGLLKNDCRVAYQPSLQPIDGRCPRKECNAEVDLQSGSQTELRCPDPGCSTQYNSEELWYHLQDAHSYPSAQAASRSKTEKDPFIGDYEAPNSRQSQPKRRRIRKISTDLIQVYPLETLSETICATPSTLSILSTNSSCGSFDASTPASPTEDDSHYAANQERQLETSVLAALGESTGIYEDCELANTGFINNSIASMEKIGSLTSNKTTEHLDSSANSKICEPVKIHGFTVELVDPGLLRVTTNHNLPADKVLLQTKSHPMALDEEQDIWEVEKLLGKRRRGQHIQYLVKWKGFPDEDNTWEPTKNIFDKHLIYSFNSSRT</sequence>
<keyword evidence="7" id="KW-1185">Reference proteome</keyword>
<feature type="region of interest" description="Disordered" evidence="4">
    <location>
        <begin position="99"/>
        <end position="131"/>
    </location>
</feature>
<evidence type="ECO:0000313" key="7">
    <source>
        <dbReference type="Proteomes" id="UP000009058"/>
    </source>
</evidence>
<dbReference type="SMART" id="SM00298">
    <property type="entry name" value="CHROMO"/>
    <property type="match status" value="1"/>
</dbReference>
<evidence type="ECO:0000259" key="5">
    <source>
        <dbReference type="PROSITE" id="PS50013"/>
    </source>
</evidence>
<organism evidence="6 7">
    <name type="scientific">Pyricularia oryzae (strain 70-15 / ATCC MYA-4617 / FGSC 8958)</name>
    <name type="common">Rice blast fungus</name>
    <name type="synonym">Magnaporthe oryzae</name>
    <dbReference type="NCBI Taxonomy" id="242507"/>
    <lineage>
        <taxon>Eukaryota</taxon>
        <taxon>Fungi</taxon>
        <taxon>Dikarya</taxon>
        <taxon>Ascomycota</taxon>
        <taxon>Pezizomycotina</taxon>
        <taxon>Sordariomycetes</taxon>
        <taxon>Sordariomycetidae</taxon>
        <taxon>Magnaporthales</taxon>
        <taxon>Pyriculariaceae</taxon>
        <taxon>Pyricularia</taxon>
    </lineage>
</organism>
<gene>
    <name evidence="6" type="ORF">MGG_17615</name>
</gene>
<accession>G4NG86</accession>
<dbReference type="GO" id="GO:0005634">
    <property type="term" value="C:nucleus"/>
    <property type="evidence" value="ECO:0007669"/>
    <property type="project" value="UniProtKB-SubCell"/>
</dbReference>
<evidence type="ECO:0000256" key="1">
    <source>
        <dbReference type="ARBA" id="ARBA00004123"/>
    </source>
</evidence>
<dbReference type="AlphaFoldDB" id="G4NG86"/>
<evidence type="ECO:0000313" key="6">
    <source>
        <dbReference type="EMBL" id="EHA47043.1"/>
    </source>
</evidence>
<dbReference type="HOGENOM" id="CLU_760907_0_0_1"/>
<reference key="2">
    <citation type="submission" date="2011-05" db="EMBL/GenBank/DDBJ databases">
        <title>The Genome Sequence of Magnaporthe oryzae 70-15.</title>
        <authorList>
            <consortium name="The Broad Institute Genome Sequencing Platform"/>
            <person name="Ma L.-J."/>
            <person name="Dead R."/>
            <person name="Young S.K."/>
            <person name="Zeng Q."/>
            <person name="Gargeya S."/>
            <person name="Fitzgerald M."/>
            <person name="Haas B."/>
            <person name="Abouelleil A."/>
            <person name="Alvarado L."/>
            <person name="Arachchi H.M."/>
            <person name="Berlin A."/>
            <person name="Brown A."/>
            <person name="Chapman S.B."/>
            <person name="Chen Z."/>
            <person name="Dunbar C."/>
            <person name="Freedman E."/>
            <person name="Gearin G."/>
            <person name="Gellesch M."/>
            <person name="Goldberg J."/>
            <person name="Griggs A."/>
            <person name="Gujja S."/>
            <person name="Heiman D."/>
            <person name="Howarth C."/>
            <person name="Larson L."/>
            <person name="Lui A."/>
            <person name="MacDonald P.J.P."/>
            <person name="Mehta T."/>
            <person name="Montmayeur A."/>
            <person name="Murphy C."/>
            <person name="Neiman D."/>
            <person name="Pearson M."/>
            <person name="Priest M."/>
            <person name="Roberts A."/>
            <person name="Saif S."/>
            <person name="Shea T."/>
            <person name="Shenoy N."/>
            <person name="Sisk P."/>
            <person name="Stolte C."/>
            <person name="Sykes S."/>
            <person name="Yandava C."/>
            <person name="Wortman J."/>
            <person name="Nusbaum C."/>
            <person name="Birren B."/>
        </authorList>
    </citation>
    <scope>NUCLEOTIDE SEQUENCE</scope>
    <source>
        <strain>70-15</strain>
    </source>
</reference>
<dbReference type="RefSeq" id="XP_003719410.1">
    <property type="nucleotide sequence ID" value="XM_003719362.1"/>
</dbReference>
<feature type="region of interest" description="Disordered" evidence="4">
    <location>
        <begin position="170"/>
        <end position="189"/>
    </location>
</feature>